<evidence type="ECO:0000256" key="1">
    <source>
        <dbReference type="SAM" id="MobiDB-lite"/>
    </source>
</evidence>
<dbReference type="CDD" id="cd03441">
    <property type="entry name" value="R_hydratase_like"/>
    <property type="match status" value="1"/>
</dbReference>
<feature type="domain" description="FAS1-like dehydratase" evidence="2">
    <location>
        <begin position="3"/>
        <end position="140"/>
    </location>
</feature>
<feature type="region of interest" description="Disordered" evidence="1">
    <location>
        <begin position="53"/>
        <end position="87"/>
    </location>
</feature>
<dbReference type="InterPro" id="IPR029069">
    <property type="entry name" value="HotDog_dom_sf"/>
</dbReference>
<reference evidence="3 4" key="1">
    <citation type="submission" date="2022-11" db="EMBL/GenBank/DDBJ databases">
        <title>Nonomuraea corallina sp. nov., a new species of the genus Nonomuraea isolated from sea side sediment in Thai sea.</title>
        <authorList>
            <person name="Ngamcharungchit C."/>
            <person name="Matsumoto A."/>
            <person name="Suriyachadkun C."/>
            <person name="Panbangred W."/>
            <person name="Inahashi Y."/>
            <person name="Intra B."/>
        </authorList>
    </citation>
    <scope>NUCLEOTIDE SEQUENCE [LARGE SCALE GENOMIC DNA]</scope>
    <source>
        <strain evidence="3 4">DSM 43553</strain>
    </source>
</reference>
<accession>A0ABT4T9Z8</accession>
<evidence type="ECO:0000313" key="4">
    <source>
        <dbReference type="Proteomes" id="UP001212498"/>
    </source>
</evidence>
<dbReference type="Proteomes" id="UP001212498">
    <property type="component" value="Unassembled WGS sequence"/>
</dbReference>
<dbReference type="Pfam" id="PF13452">
    <property type="entry name" value="FAS1_DH_region"/>
    <property type="match status" value="1"/>
</dbReference>
<dbReference type="Gene3D" id="3.10.129.10">
    <property type="entry name" value="Hotdog Thioesterase"/>
    <property type="match status" value="1"/>
</dbReference>
<evidence type="ECO:0000313" key="3">
    <source>
        <dbReference type="EMBL" id="MDA0646336.1"/>
    </source>
</evidence>
<feature type="compositionally biased region" description="Low complexity" evidence="1">
    <location>
        <begin position="64"/>
        <end position="78"/>
    </location>
</feature>
<organism evidence="3 4">
    <name type="scientific">Nonomuraea ferruginea</name>
    <dbReference type="NCBI Taxonomy" id="46174"/>
    <lineage>
        <taxon>Bacteria</taxon>
        <taxon>Bacillati</taxon>
        <taxon>Actinomycetota</taxon>
        <taxon>Actinomycetes</taxon>
        <taxon>Streptosporangiales</taxon>
        <taxon>Streptosporangiaceae</taxon>
        <taxon>Nonomuraea</taxon>
    </lineage>
</organism>
<dbReference type="RefSeq" id="WP_271279677.1">
    <property type="nucleotide sequence ID" value="NZ_BAABFD010000005.1"/>
</dbReference>
<protein>
    <submittedName>
        <fullName evidence="3">MaoC family dehydratase N-terminal domain-containing protein</fullName>
    </submittedName>
</protein>
<name>A0ABT4T9Z8_9ACTN</name>
<dbReference type="InterPro" id="IPR039569">
    <property type="entry name" value="FAS1-like_DH_region"/>
</dbReference>
<gene>
    <name evidence="3" type="ORF">OUY24_37400</name>
</gene>
<dbReference type="SUPFAM" id="SSF54637">
    <property type="entry name" value="Thioesterase/thiol ester dehydrase-isomerase"/>
    <property type="match status" value="1"/>
</dbReference>
<evidence type="ECO:0000259" key="2">
    <source>
        <dbReference type="Pfam" id="PF13452"/>
    </source>
</evidence>
<comment type="caution">
    <text evidence="3">The sequence shown here is derived from an EMBL/GenBank/DDBJ whole genome shotgun (WGS) entry which is preliminary data.</text>
</comment>
<sequence length="156" mass="16604">MAVERFPVEGGHIMMFARAVGDPHPAYHGAITGTPAIAPPTFVWAADHYDPDSAVRPKPDEPWLGSGATPSGAPPADGAGLGLHAEQRYEYHRPVREGDVLSAVDRPGRTWRKEGRRGGALTFTEKITEYRDQEGEPVVTATMVTVTTSTTVGAGG</sequence>
<keyword evidence="4" id="KW-1185">Reference proteome</keyword>
<dbReference type="EMBL" id="JAPNUD010000189">
    <property type="protein sequence ID" value="MDA0646336.1"/>
    <property type="molecule type" value="Genomic_DNA"/>
</dbReference>
<proteinExistence type="predicted"/>